<dbReference type="EMBL" id="JASBNA010000007">
    <property type="protein sequence ID" value="KAK7689786.1"/>
    <property type="molecule type" value="Genomic_DNA"/>
</dbReference>
<dbReference type="AlphaFoldDB" id="A0AAW0GAB1"/>
<accession>A0AAW0GAB1</accession>
<name>A0AAW0GAB1_9APHY</name>
<comment type="caution">
    <text evidence="1">The sequence shown here is derived from an EMBL/GenBank/DDBJ whole genome shotgun (WGS) entry which is preliminary data.</text>
</comment>
<evidence type="ECO:0000313" key="1">
    <source>
        <dbReference type="EMBL" id="KAK7689786.1"/>
    </source>
</evidence>
<evidence type="ECO:0000313" key="2">
    <source>
        <dbReference type="Proteomes" id="UP001385951"/>
    </source>
</evidence>
<organism evidence="1 2">
    <name type="scientific">Cerrena zonata</name>
    <dbReference type="NCBI Taxonomy" id="2478898"/>
    <lineage>
        <taxon>Eukaryota</taxon>
        <taxon>Fungi</taxon>
        <taxon>Dikarya</taxon>
        <taxon>Basidiomycota</taxon>
        <taxon>Agaricomycotina</taxon>
        <taxon>Agaricomycetes</taxon>
        <taxon>Polyporales</taxon>
        <taxon>Cerrenaceae</taxon>
        <taxon>Cerrena</taxon>
    </lineage>
</organism>
<reference evidence="1 2" key="1">
    <citation type="submission" date="2022-09" db="EMBL/GenBank/DDBJ databases">
        <authorList>
            <person name="Palmer J.M."/>
        </authorList>
    </citation>
    <scope>NUCLEOTIDE SEQUENCE [LARGE SCALE GENOMIC DNA]</scope>
    <source>
        <strain evidence="1 2">DSM 7382</strain>
    </source>
</reference>
<keyword evidence="2" id="KW-1185">Reference proteome</keyword>
<gene>
    <name evidence="1" type="ORF">QCA50_006425</name>
</gene>
<sequence>MRSPDSEAPIRIALKSVDNREWTEATFAAIFCVFSTPSVRTLILGDLVLNSLSDPVLRVFLQCLSGLKVIFLIETKFNAPPEASYWGAMVFVEPREELGLPVPLSWFLSLTLIPIDFTNRRLRSHYFSRPEPDIWFHDTPPSLSFSHMIPYGSPTRAEYCI</sequence>
<protein>
    <submittedName>
        <fullName evidence="1">Uncharacterized protein</fullName>
    </submittedName>
</protein>
<dbReference type="Proteomes" id="UP001385951">
    <property type="component" value="Unassembled WGS sequence"/>
</dbReference>
<proteinExistence type="predicted"/>